<keyword evidence="14" id="KW-1185">Reference proteome</keyword>
<comment type="cofactor">
    <cofactor evidence="1">
        <name>[4Fe-4S] cluster</name>
        <dbReference type="ChEBI" id="CHEBI:49883"/>
    </cofactor>
</comment>
<evidence type="ECO:0000256" key="6">
    <source>
        <dbReference type="ARBA" id="ARBA00022806"/>
    </source>
</evidence>
<dbReference type="PANTHER" id="PTHR11472">
    <property type="entry name" value="DNA REPAIR DEAD HELICASE RAD3/XP-D SUBFAMILY MEMBER"/>
    <property type="match status" value="1"/>
</dbReference>
<dbReference type="InterPro" id="IPR027417">
    <property type="entry name" value="P-loop_NTPase"/>
</dbReference>
<feature type="region of interest" description="Disordered" evidence="11">
    <location>
        <begin position="260"/>
        <end position="281"/>
    </location>
</feature>
<evidence type="ECO:0000256" key="11">
    <source>
        <dbReference type="SAM" id="MobiDB-lite"/>
    </source>
</evidence>
<dbReference type="GO" id="GO:0034085">
    <property type="term" value="P:establishment of sister chromatid cohesion"/>
    <property type="evidence" value="ECO:0007669"/>
    <property type="project" value="TreeGrafter"/>
</dbReference>
<keyword evidence="3" id="KW-0479">Metal-binding</keyword>
<comment type="similarity">
    <text evidence="2">Belongs to the DEAD box helicase family. DEAH subfamily. DDX11/CHL1 sub-subfamily.</text>
</comment>
<evidence type="ECO:0000259" key="12">
    <source>
        <dbReference type="PROSITE" id="PS51193"/>
    </source>
</evidence>
<feature type="compositionally biased region" description="Basic and acidic residues" evidence="11">
    <location>
        <begin position="165"/>
        <end position="175"/>
    </location>
</feature>
<sequence length="1155" mass="123799">MAVPPPSILPSSSRQVFPAFPYAPYPVQHDFMQSVYTCLQNGGIGLFESPTGTGKTLSLLCSVLHWLQDANDATCAEESTASRPALDMSEPDWLRAPSGENLYGAKAAEATSAVPRVCLKGQKAPGRSSQASSATLNRREAVLHGGDDSEEAEFLLDDAMDSETDPGHARGHPADSDTSSSGSTSSHSPGVLPKKRAQVFFCSRTHSQLSQVIQEIGRTPFKDSLSFVPLGSRKALCVNASVQKLGSAARMNERCLELQKPVAKKRRSSGDPKQASKGSAGCPYLKASAKRQQRLQAQILEQVMDVEDLAIQGQQHRSCPYYATRHALPAADVILMPYSFLLTQASRDAVGINLHNAIVVVDEAHNLVDAVGSAHSASVTRVQLQTSQSQLAAYLAYFRQRLSASELHLHSPFLGSKGLDNINMFRLVRFMKESKLLYKVSGHCEHRLAKAAASPFPRGPEGQADQADGPGTSKTSRAPDLAAGDGSSGLSALHAAVAFIGALTDDAADGRVLINPQQESLKFLLLNPAAHFSQVVEQAHAVVLASGTLAPLGLLQRQLFPNHPLSSLHIFACGHVVPSSHLLLLPLPSGPSGLTLDLRHTTRSHTATMDELGQLLLNVCQAVPQGVVAFASSFAYIAQLHQHWQGSGAWARLSAKKAAFVEPHTAAGVAACLQEFSCAALASPAPGPGKSGPSGALLLCVVGGRLSEGINFGDGLGRAVVMLGLPFPNPADAELQEHIRYLNVLPAEPAVASSETSQREGVGHAVGQRYYEDLCMKAVNQCIGRVIRHQKDWAAILLADVRWSSTSSSSGKQQRTLLQQLPAWMLPSLVDTKPSFGPAYAQLHAFLRLTVAVKDADLEQLRETREWLDALDTMQGGLSSRSVAGLRAEAKAPFRLARILTFGGLFAGASIGLVIISTRLFTAFVGSDGAPDTLETAKNFGINLAAAALLGFLLRRDLASQSKDRRTVEREEAFARLQVNVGDRVLPVAAFRGTTRPVLIVGTKGHIQRAIRAAEPFKYELRQRGVSLITLQTDELDSNSKLDALKKEFGRSKPSKGFGQQAPAAGKEEVPKAKASKGETDRWQLEVAGKEEWLQWLAQQRREAAAEGDTVYVQVQLDGTVRSSGGGAPPWQRLVNDLPEVNSLQTRLTDGLGRV</sequence>
<feature type="compositionally biased region" description="Low complexity" evidence="11">
    <location>
        <begin position="176"/>
        <end position="190"/>
    </location>
</feature>
<keyword evidence="6" id="KW-0347">Helicase</keyword>
<evidence type="ECO:0000256" key="3">
    <source>
        <dbReference type="ARBA" id="ARBA00022723"/>
    </source>
</evidence>
<dbReference type="InterPro" id="IPR021883">
    <property type="entry name" value="LPA1-like"/>
</dbReference>
<dbReference type="GO" id="GO:0005634">
    <property type="term" value="C:nucleus"/>
    <property type="evidence" value="ECO:0007669"/>
    <property type="project" value="TreeGrafter"/>
</dbReference>
<dbReference type="GO" id="GO:0046872">
    <property type="term" value="F:metal ion binding"/>
    <property type="evidence" value="ECO:0007669"/>
    <property type="project" value="UniProtKB-KW"/>
</dbReference>
<keyword evidence="10" id="KW-0413">Isomerase</keyword>
<keyword evidence="5" id="KW-0378">Hydrolase</keyword>
<comment type="caution">
    <text evidence="13">The sequence shown here is derived from an EMBL/GenBank/DDBJ whole genome shotgun (WGS) entry which is preliminary data.</text>
</comment>
<dbReference type="Gene3D" id="3.40.50.300">
    <property type="entry name" value="P-loop containing nucleotide triphosphate hydrolases"/>
    <property type="match status" value="3"/>
</dbReference>
<name>A0AAW1TFF4_9CHLO</name>
<dbReference type="SMART" id="SM00491">
    <property type="entry name" value="HELICc2"/>
    <property type="match status" value="1"/>
</dbReference>
<evidence type="ECO:0000256" key="9">
    <source>
        <dbReference type="ARBA" id="ARBA00023014"/>
    </source>
</evidence>
<reference evidence="13 14" key="1">
    <citation type="journal article" date="2024" name="Nat. Commun.">
        <title>Phylogenomics reveals the evolutionary origins of lichenization in chlorophyte algae.</title>
        <authorList>
            <person name="Puginier C."/>
            <person name="Libourel C."/>
            <person name="Otte J."/>
            <person name="Skaloud P."/>
            <person name="Haon M."/>
            <person name="Grisel S."/>
            <person name="Petersen M."/>
            <person name="Berrin J.G."/>
            <person name="Delaux P.M."/>
            <person name="Dal Grande F."/>
            <person name="Keller J."/>
        </authorList>
    </citation>
    <scope>NUCLEOTIDE SEQUENCE [LARGE SCALE GENOMIC DNA]</scope>
    <source>
        <strain evidence="13 14">SAG 2523</strain>
    </source>
</reference>
<dbReference type="PANTHER" id="PTHR11472:SF41">
    <property type="entry name" value="ATP-DEPENDENT DNA HELICASE DDX11-RELATED"/>
    <property type="match status" value="1"/>
</dbReference>
<feature type="region of interest" description="Disordered" evidence="11">
    <location>
        <begin position="452"/>
        <end position="483"/>
    </location>
</feature>
<evidence type="ECO:0000256" key="2">
    <source>
        <dbReference type="ARBA" id="ARBA00008435"/>
    </source>
</evidence>
<feature type="region of interest" description="Disordered" evidence="11">
    <location>
        <begin position="161"/>
        <end position="191"/>
    </location>
</feature>
<dbReference type="GO" id="GO:0003678">
    <property type="term" value="F:DNA helicase activity"/>
    <property type="evidence" value="ECO:0007669"/>
    <property type="project" value="InterPro"/>
</dbReference>
<dbReference type="PROSITE" id="PS51193">
    <property type="entry name" value="HELICASE_ATP_BIND_2"/>
    <property type="match status" value="1"/>
</dbReference>
<dbReference type="InterPro" id="IPR014013">
    <property type="entry name" value="Helic_SF1/SF2_ATP-bd_DinG/Rad3"/>
</dbReference>
<dbReference type="SMART" id="SM00488">
    <property type="entry name" value="DEXDc2"/>
    <property type="match status" value="1"/>
</dbReference>
<evidence type="ECO:0000256" key="1">
    <source>
        <dbReference type="ARBA" id="ARBA00001966"/>
    </source>
</evidence>
<evidence type="ECO:0000256" key="10">
    <source>
        <dbReference type="ARBA" id="ARBA00023235"/>
    </source>
</evidence>
<keyword evidence="4" id="KW-0547">Nucleotide-binding</keyword>
<keyword evidence="7" id="KW-0067">ATP-binding</keyword>
<evidence type="ECO:0000313" key="13">
    <source>
        <dbReference type="EMBL" id="KAK9867287.1"/>
    </source>
</evidence>
<dbReference type="Pfam" id="PF13307">
    <property type="entry name" value="Helicase_C_2"/>
    <property type="match status" value="1"/>
</dbReference>
<accession>A0AAW1TFF4</accession>
<evidence type="ECO:0000313" key="14">
    <source>
        <dbReference type="Proteomes" id="UP001485043"/>
    </source>
</evidence>
<evidence type="ECO:0000256" key="8">
    <source>
        <dbReference type="ARBA" id="ARBA00023004"/>
    </source>
</evidence>
<feature type="domain" description="Helicase ATP-binding" evidence="12">
    <location>
        <begin position="14"/>
        <end position="412"/>
    </location>
</feature>
<dbReference type="InterPro" id="IPR045028">
    <property type="entry name" value="DinG/Rad3-like"/>
</dbReference>
<evidence type="ECO:0000256" key="4">
    <source>
        <dbReference type="ARBA" id="ARBA00022741"/>
    </source>
</evidence>
<evidence type="ECO:0000256" key="7">
    <source>
        <dbReference type="ARBA" id="ARBA00022840"/>
    </source>
</evidence>
<dbReference type="GO" id="GO:0005524">
    <property type="term" value="F:ATP binding"/>
    <property type="evidence" value="ECO:0007669"/>
    <property type="project" value="UniProtKB-KW"/>
</dbReference>
<dbReference type="Pfam" id="PF11998">
    <property type="entry name" value="DUF3493"/>
    <property type="match status" value="1"/>
</dbReference>
<evidence type="ECO:0000256" key="5">
    <source>
        <dbReference type="ARBA" id="ARBA00022801"/>
    </source>
</evidence>
<dbReference type="GO" id="GO:0006139">
    <property type="term" value="P:nucleobase-containing compound metabolic process"/>
    <property type="evidence" value="ECO:0007669"/>
    <property type="project" value="InterPro"/>
</dbReference>
<feature type="region of interest" description="Disordered" evidence="11">
    <location>
        <begin position="1049"/>
        <end position="1080"/>
    </location>
</feature>
<dbReference type="InterPro" id="IPR010614">
    <property type="entry name" value="RAD3-like_helicase_DEAD"/>
</dbReference>
<dbReference type="GO" id="GO:0003677">
    <property type="term" value="F:DNA binding"/>
    <property type="evidence" value="ECO:0007669"/>
    <property type="project" value="InterPro"/>
</dbReference>
<dbReference type="AlphaFoldDB" id="A0AAW1TFF4"/>
<dbReference type="GO" id="GO:0051536">
    <property type="term" value="F:iron-sulfur cluster binding"/>
    <property type="evidence" value="ECO:0007669"/>
    <property type="project" value="UniProtKB-KW"/>
</dbReference>
<dbReference type="GO" id="GO:0016818">
    <property type="term" value="F:hydrolase activity, acting on acid anhydrides, in phosphorus-containing anhydrides"/>
    <property type="evidence" value="ECO:0007669"/>
    <property type="project" value="InterPro"/>
</dbReference>
<keyword evidence="9" id="KW-0411">Iron-sulfur</keyword>
<keyword evidence="8" id="KW-0408">Iron</keyword>
<organism evidence="13 14">
    <name type="scientific">Apatococcus fuscideae</name>
    <dbReference type="NCBI Taxonomy" id="2026836"/>
    <lineage>
        <taxon>Eukaryota</taxon>
        <taxon>Viridiplantae</taxon>
        <taxon>Chlorophyta</taxon>
        <taxon>core chlorophytes</taxon>
        <taxon>Trebouxiophyceae</taxon>
        <taxon>Chlorellales</taxon>
        <taxon>Chlorellaceae</taxon>
        <taxon>Apatococcus</taxon>
    </lineage>
</organism>
<proteinExistence type="inferred from homology"/>
<dbReference type="Pfam" id="PF06733">
    <property type="entry name" value="DEAD_2"/>
    <property type="match status" value="1"/>
</dbReference>
<dbReference type="SUPFAM" id="SSF52540">
    <property type="entry name" value="P-loop containing nucleoside triphosphate hydrolases"/>
    <property type="match status" value="1"/>
</dbReference>
<dbReference type="InterPro" id="IPR006554">
    <property type="entry name" value="Helicase-like_DEXD_c2"/>
</dbReference>
<gene>
    <name evidence="13" type="ORF">WJX84_000351</name>
</gene>
<feature type="compositionally biased region" description="Basic and acidic residues" evidence="11">
    <location>
        <begin position="1066"/>
        <end position="1080"/>
    </location>
</feature>
<protein>
    <recommendedName>
        <fullName evidence="12">Helicase ATP-binding domain-containing protein</fullName>
    </recommendedName>
</protein>
<dbReference type="EMBL" id="JALJOV010000096">
    <property type="protein sequence ID" value="KAK9867287.1"/>
    <property type="molecule type" value="Genomic_DNA"/>
</dbReference>
<dbReference type="InterPro" id="IPR006555">
    <property type="entry name" value="ATP-dep_Helicase_C"/>
</dbReference>
<dbReference type="Proteomes" id="UP001485043">
    <property type="component" value="Unassembled WGS sequence"/>
</dbReference>